<dbReference type="InterPro" id="IPR036737">
    <property type="entry name" value="OmpA-like_sf"/>
</dbReference>
<dbReference type="PROSITE" id="PS51123">
    <property type="entry name" value="OMPA_2"/>
    <property type="match status" value="1"/>
</dbReference>
<dbReference type="PANTHER" id="PTHR30329">
    <property type="entry name" value="STATOR ELEMENT OF FLAGELLAR MOTOR COMPLEX"/>
    <property type="match status" value="1"/>
</dbReference>
<name>A0ABV7YT61_9BACT</name>
<evidence type="ECO:0000256" key="3">
    <source>
        <dbReference type="ARBA" id="ARBA00023237"/>
    </source>
</evidence>
<dbReference type="SUPFAM" id="SSF103088">
    <property type="entry name" value="OmpA-like"/>
    <property type="match status" value="1"/>
</dbReference>
<dbReference type="Proteomes" id="UP001595616">
    <property type="component" value="Unassembled WGS sequence"/>
</dbReference>
<proteinExistence type="predicted"/>
<dbReference type="PANTHER" id="PTHR30329:SF21">
    <property type="entry name" value="LIPOPROTEIN YIAD-RELATED"/>
    <property type="match status" value="1"/>
</dbReference>
<dbReference type="EMBL" id="JBHRYQ010000001">
    <property type="protein sequence ID" value="MFC3810240.1"/>
    <property type="molecule type" value="Genomic_DNA"/>
</dbReference>
<evidence type="ECO:0000256" key="2">
    <source>
        <dbReference type="ARBA" id="ARBA00023136"/>
    </source>
</evidence>
<gene>
    <name evidence="8" type="ORF">ACFOOI_06215</name>
</gene>
<feature type="domain" description="OmpA-like" evidence="7">
    <location>
        <begin position="100"/>
        <end position="217"/>
    </location>
</feature>
<dbReference type="Gene3D" id="3.30.1330.60">
    <property type="entry name" value="OmpA-like domain"/>
    <property type="match status" value="1"/>
</dbReference>
<dbReference type="RefSeq" id="WP_379836202.1">
    <property type="nucleotide sequence ID" value="NZ_JBHRYQ010000001.1"/>
</dbReference>
<sequence>MKTLRKSILMLFVGTTMFSMTSCKSFKKLTKQEKGILIGAAGGAAAGGAIGSKSKNPAVYAIIGSAVGGVAGAVIGKYMDKQADELNKKLGSVAQVERIEEGIKVTMSSGILFGFDSHKLSETSKDNLSKLATILKDYKETNIVINGYTDNVGSDRYNKNLSVKRAKEVSDYMGQMGIDSKRFTVVGYGEEFPVADNETEQNRLKNRRVELAIMANDNLKNDAAKAGASTKK</sequence>
<dbReference type="PRINTS" id="PR01021">
    <property type="entry name" value="OMPADOMAIN"/>
</dbReference>
<feature type="transmembrane region" description="Helical" evidence="5">
    <location>
        <begin position="58"/>
        <end position="79"/>
    </location>
</feature>
<evidence type="ECO:0000313" key="9">
    <source>
        <dbReference type="Proteomes" id="UP001595616"/>
    </source>
</evidence>
<accession>A0ABV7YT61</accession>
<evidence type="ECO:0000259" key="7">
    <source>
        <dbReference type="PROSITE" id="PS51123"/>
    </source>
</evidence>
<keyword evidence="5" id="KW-1133">Transmembrane helix</keyword>
<keyword evidence="6" id="KW-0732">Signal</keyword>
<keyword evidence="9" id="KW-1185">Reference proteome</keyword>
<dbReference type="InterPro" id="IPR006665">
    <property type="entry name" value="OmpA-like"/>
</dbReference>
<reference evidence="9" key="1">
    <citation type="journal article" date="2019" name="Int. J. Syst. Evol. Microbiol.">
        <title>The Global Catalogue of Microorganisms (GCM) 10K type strain sequencing project: providing services to taxonomists for standard genome sequencing and annotation.</title>
        <authorList>
            <consortium name="The Broad Institute Genomics Platform"/>
            <consortium name="The Broad Institute Genome Sequencing Center for Infectious Disease"/>
            <person name="Wu L."/>
            <person name="Ma J."/>
        </authorList>
    </citation>
    <scope>NUCLEOTIDE SEQUENCE [LARGE SCALE GENOMIC DNA]</scope>
    <source>
        <strain evidence="9">CECT 7956</strain>
    </source>
</reference>
<comment type="subcellular location">
    <subcellularLocation>
        <location evidence="1">Cell outer membrane</location>
    </subcellularLocation>
</comment>
<keyword evidence="2 4" id="KW-0472">Membrane</keyword>
<evidence type="ECO:0000256" key="6">
    <source>
        <dbReference type="SAM" id="SignalP"/>
    </source>
</evidence>
<evidence type="ECO:0000256" key="5">
    <source>
        <dbReference type="SAM" id="Phobius"/>
    </source>
</evidence>
<evidence type="ECO:0000256" key="1">
    <source>
        <dbReference type="ARBA" id="ARBA00004442"/>
    </source>
</evidence>
<dbReference type="InterPro" id="IPR006664">
    <property type="entry name" value="OMP_bac"/>
</dbReference>
<dbReference type="InterPro" id="IPR039567">
    <property type="entry name" value="Gly-zipper"/>
</dbReference>
<keyword evidence="3" id="KW-0998">Cell outer membrane</keyword>
<comment type="caution">
    <text evidence="8">The sequence shown here is derived from an EMBL/GenBank/DDBJ whole genome shotgun (WGS) entry which is preliminary data.</text>
</comment>
<feature type="signal peptide" evidence="6">
    <location>
        <begin position="1"/>
        <end position="21"/>
    </location>
</feature>
<keyword evidence="5" id="KW-0812">Transmembrane</keyword>
<dbReference type="InterPro" id="IPR050330">
    <property type="entry name" value="Bact_OuterMem_StrucFunc"/>
</dbReference>
<dbReference type="Pfam" id="PF00691">
    <property type="entry name" value="OmpA"/>
    <property type="match status" value="1"/>
</dbReference>
<dbReference type="CDD" id="cd07185">
    <property type="entry name" value="OmpA_C-like"/>
    <property type="match status" value="1"/>
</dbReference>
<organism evidence="8 9">
    <name type="scientific">Lacihabitans lacunae</name>
    <dbReference type="NCBI Taxonomy" id="1028214"/>
    <lineage>
        <taxon>Bacteria</taxon>
        <taxon>Pseudomonadati</taxon>
        <taxon>Bacteroidota</taxon>
        <taxon>Cytophagia</taxon>
        <taxon>Cytophagales</taxon>
        <taxon>Leadbetterellaceae</taxon>
        <taxon>Lacihabitans</taxon>
    </lineage>
</organism>
<protein>
    <submittedName>
        <fullName evidence="8">OmpA family protein</fullName>
    </submittedName>
</protein>
<evidence type="ECO:0000256" key="4">
    <source>
        <dbReference type="PROSITE-ProRule" id="PRU00473"/>
    </source>
</evidence>
<feature type="chain" id="PRO_5046831046" evidence="6">
    <location>
        <begin position="22"/>
        <end position="232"/>
    </location>
</feature>
<dbReference type="PROSITE" id="PS51257">
    <property type="entry name" value="PROKAR_LIPOPROTEIN"/>
    <property type="match status" value="1"/>
</dbReference>
<dbReference type="Pfam" id="PF13488">
    <property type="entry name" value="Gly-zipper_Omp"/>
    <property type="match status" value="1"/>
</dbReference>
<evidence type="ECO:0000313" key="8">
    <source>
        <dbReference type="EMBL" id="MFC3810240.1"/>
    </source>
</evidence>